<dbReference type="Proteomes" id="UP000683925">
    <property type="component" value="Unassembled WGS sequence"/>
</dbReference>
<organism evidence="1 2">
    <name type="scientific">Paramecium octaurelia</name>
    <dbReference type="NCBI Taxonomy" id="43137"/>
    <lineage>
        <taxon>Eukaryota</taxon>
        <taxon>Sar</taxon>
        <taxon>Alveolata</taxon>
        <taxon>Ciliophora</taxon>
        <taxon>Intramacronucleata</taxon>
        <taxon>Oligohymenophorea</taxon>
        <taxon>Peniculida</taxon>
        <taxon>Parameciidae</taxon>
        <taxon>Paramecium</taxon>
    </lineage>
</organism>
<proteinExistence type="predicted"/>
<dbReference type="AlphaFoldDB" id="A0A8S1S9W5"/>
<dbReference type="EMBL" id="CAJJDP010000006">
    <property type="protein sequence ID" value="CAD8136615.1"/>
    <property type="molecule type" value="Genomic_DNA"/>
</dbReference>
<sequence>MKGVKLDVIKIQGQRSSFFNLNQRAMENNKKCCWLNCDAKLYTEGKSRSRSKCKPENSQMDKNREFQVSLRINITWVTNSIIKQIYILMFKKRKPLTFLVLMRTNGGSERIRCQIYTSKRRRKSLHLQVFNQKRTRLICREEGDGG</sequence>
<reference evidence="1" key="1">
    <citation type="submission" date="2021-01" db="EMBL/GenBank/DDBJ databases">
        <authorList>
            <consortium name="Genoscope - CEA"/>
            <person name="William W."/>
        </authorList>
    </citation>
    <scope>NUCLEOTIDE SEQUENCE</scope>
</reference>
<keyword evidence="2" id="KW-1185">Reference proteome</keyword>
<gene>
    <name evidence="1" type="ORF">POCTA_138.1.T0070480</name>
</gene>
<name>A0A8S1S9W5_PAROT</name>
<evidence type="ECO:0000313" key="2">
    <source>
        <dbReference type="Proteomes" id="UP000683925"/>
    </source>
</evidence>
<comment type="caution">
    <text evidence="1">The sequence shown here is derived from an EMBL/GenBank/DDBJ whole genome shotgun (WGS) entry which is preliminary data.</text>
</comment>
<evidence type="ECO:0000313" key="1">
    <source>
        <dbReference type="EMBL" id="CAD8136615.1"/>
    </source>
</evidence>
<accession>A0A8S1S9W5</accession>
<protein>
    <submittedName>
        <fullName evidence="1">Uncharacterized protein</fullName>
    </submittedName>
</protein>